<organism evidence="4">
    <name type="scientific">Arcella intermedia</name>
    <dbReference type="NCBI Taxonomy" id="1963864"/>
    <lineage>
        <taxon>Eukaryota</taxon>
        <taxon>Amoebozoa</taxon>
        <taxon>Tubulinea</taxon>
        <taxon>Elardia</taxon>
        <taxon>Arcellinida</taxon>
        <taxon>Sphaerothecina</taxon>
        <taxon>Arcellidae</taxon>
        <taxon>Arcella</taxon>
    </lineage>
</organism>
<dbReference type="AlphaFoldDB" id="A0A6B2L9L8"/>
<sequence length="307" mass="33685">MLAKKKYVVRGTVRSKTSEAATKLAAMFPELQLFEADLCIEGSFKDALNGADVVIHTASPFPMNVTDPQKELIDPALNGTRNVLNTVSQFPQITHVVVTSSCAAVVEHHPTDDGTKVWGEDDWNTTSSLTEGPYRLSKVLAEKFAFEWAEKHPKVSLATMLPSFVIGPPRLDRVDATSIKLVRSLLDGSLVEAGVPAASFGVVDIREVAQAHIEAFERSATGRFVLSTEKGIPRIEMCNFLKKEYPHLPVPNTQVGTVTYKGGSLLPTGSYTNQRAQSLLGITFRDWQTSLRDMAQQLFKLGIVKNQ</sequence>
<reference evidence="4" key="1">
    <citation type="journal article" date="2020" name="J. Eukaryot. Microbiol.">
        <title>De novo Sequencing, Assembly and Annotation of the Transcriptome for the Free-Living Testate Amoeba Arcella intermedia.</title>
        <authorList>
            <person name="Ribeiro G.M."/>
            <person name="Porfirio-Sousa A.L."/>
            <person name="Maurer-Alcala X.X."/>
            <person name="Katz L.A."/>
            <person name="Lahr D.J.G."/>
        </authorList>
    </citation>
    <scope>NUCLEOTIDE SEQUENCE</scope>
</reference>
<evidence type="ECO:0000259" key="3">
    <source>
        <dbReference type="Pfam" id="PF01370"/>
    </source>
</evidence>
<dbReference type="InterPro" id="IPR001509">
    <property type="entry name" value="Epimerase_deHydtase"/>
</dbReference>
<feature type="domain" description="NAD-dependent epimerase/dehydratase" evidence="3">
    <location>
        <begin position="2"/>
        <end position="220"/>
    </location>
</feature>
<keyword evidence="1" id="KW-0560">Oxidoreductase</keyword>
<evidence type="ECO:0000256" key="1">
    <source>
        <dbReference type="ARBA" id="ARBA00023002"/>
    </source>
</evidence>
<dbReference type="Gene3D" id="3.40.50.720">
    <property type="entry name" value="NAD(P)-binding Rossmann-like Domain"/>
    <property type="match status" value="1"/>
</dbReference>
<dbReference type="PANTHER" id="PTHR10366:SF564">
    <property type="entry name" value="STEROL-4-ALPHA-CARBOXYLATE 3-DEHYDROGENASE, DECARBOXYLATING"/>
    <property type="match status" value="1"/>
</dbReference>
<dbReference type="InterPro" id="IPR036291">
    <property type="entry name" value="NAD(P)-bd_dom_sf"/>
</dbReference>
<proteinExistence type="inferred from homology"/>
<comment type="similarity">
    <text evidence="2">Belongs to the NAD(P)-dependent epimerase/dehydratase family. Dihydroflavonol-4-reductase subfamily.</text>
</comment>
<protein>
    <recommendedName>
        <fullName evidence="3">NAD-dependent epimerase/dehydratase domain-containing protein</fullName>
    </recommendedName>
</protein>
<accession>A0A6B2L9L8</accession>
<dbReference type="GO" id="GO:0016616">
    <property type="term" value="F:oxidoreductase activity, acting on the CH-OH group of donors, NAD or NADP as acceptor"/>
    <property type="evidence" value="ECO:0007669"/>
    <property type="project" value="TreeGrafter"/>
</dbReference>
<dbReference type="Pfam" id="PF01370">
    <property type="entry name" value="Epimerase"/>
    <property type="match status" value="1"/>
</dbReference>
<dbReference type="EMBL" id="GIBP01004774">
    <property type="protein sequence ID" value="NDV33743.1"/>
    <property type="molecule type" value="Transcribed_RNA"/>
</dbReference>
<evidence type="ECO:0000256" key="2">
    <source>
        <dbReference type="ARBA" id="ARBA00023445"/>
    </source>
</evidence>
<evidence type="ECO:0000313" key="4">
    <source>
        <dbReference type="EMBL" id="NDV33743.1"/>
    </source>
</evidence>
<name>A0A6B2L9L8_9EUKA</name>
<dbReference type="SUPFAM" id="SSF51735">
    <property type="entry name" value="NAD(P)-binding Rossmann-fold domains"/>
    <property type="match status" value="1"/>
</dbReference>
<dbReference type="InterPro" id="IPR050425">
    <property type="entry name" value="NAD(P)_dehydrat-like"/>
</dbReference>
<dbReference type="PANTHER" id="PTHR10366">
    <property type="entry name" value="NAD DEPENDENT EPIMERASE/DEHYDRATASE"/>
    <property type="match status" value="1"/>
</dbReference>